<organism evidence="3">
    <name type="scientific">Zelonia costaricensis</name>
    <dbReference type="NCBI Taxonomy" id="372075"/>
    <lineage>
        <taxon>Eukaryota</taxon>
        <taxon>Discoba</taxon>
        <taxon>Euglenozoa</taxon>
        <taxon>Kinetoplastea</taxon>
        <taxon>Metakinetoplastina</taxon>
        <taxon>Trypanosomatida</taxon>
        <taxon>Trypanosomatidae</taxon>
        <taxon>Leishmaniinae</taxon>
        <taxon>Zelonia</taxon>
    </lineage>
</organism>
<name>A0A1B2LUL2_9TRYP</name>
<protein>
    <submittedName>
        <fullName evidence="3">Argonaute 1</fullName>
    </submittedName>
</protein>
<dbReference type="AlphaFoldDB" id="A0A1B2LUL2"/>
<feature type="domain" description="PAZ" evidence="2">
    <location>
        <begin position="343"/>
        <end position="435"/>
    </location>
</feature>
<evidence type="ECO:0000313" key="3">
    <source>
        <dbReference type="EMBL" id="AOA52367.1"/>
    </source>
</evidence>
<dbReference type="EMBL" id="KT377053">
    <property type="protein sequence ID" value="AOA52367.1"/>
    <property type="molecule type" value="Genomic_DNA"/>
</dbReference>
<dbReference type="InterPro" id="IPR012337">
    <property type="entry name" value="RNaseH-like_sf"/>
</dbReference>
<gene>
    <name evidence="3" type="primary">AGO1</name>
</gene>
<evidence type="ECO:0000259" key="2">
    <source>
        <dbReference type="PROSITE" id="PS50821"/>
    </source>
</evidence>
<dbReference type="SMART" id="SM00949">
    <property type="entry name" value="PAZ"/>
    <property type="match status" value="1"/>
</dbReference>
<dbReference type="InterPro" id="IPR036397">
    <property type="entry name" value="RNaseH_sf"/>
</dbReference>
<sequence>MHSDPQNMRGGGGDRGGYRGGDRGGRGGGGGEHGGGGDRGGYRGGGDRGGYRGGFDRGGYRGGGDRGGYRGGGDRGGYRGGGDRGGYRGGGDRGGYRGGRGGGGGFGGGNAREWRERENWGIDVAKENARTLVGRPVSVETNCFPIDVSKGKFHNYIVSFEFLENGKDMAGDMWKIDFQHQLLRAIRKKHTTERPTRTSSEVEDMCVCTGQAILAPAKLPVDDGFSIECMCKEKEGRKTVVERHYSVSIRYGGEVSLKLPEHAQWVNKIIGCGLADTYGEHIGADYLDMKSATERGDGLVTMDAISPNVAHIVKQNGGGQSKQMDVLQLDVSTKASTTARCSDLLQQLQRNDPRAFKRAATEALVGAKVTTTYGEPTFLKVKAIAFDTLAGSPARLKANPEETFVQYFKRKYGATINPQLPVLYCRFADRTKVSRLMPYPADSLQMSTLNEMQLSRLPMLCSIYPEERSKRVKAALQRMLASNLMKTVLKQYGIHIETTPVMAMGKVLPAPTVYVPAGANKFNTIAAVEYTGQAGFALGLKNLRHPDQPSAYKTLLMDEYFTRGNIGRWLQEYNVALPKPTIERFGPPEKFSRGQPGTFAMVKLPNKDAAPYNMYKQRLARDAIVSQMAVVPLDRNVPQMITQQVAAKVGQLCFVTDVGEAGGSFGANPLLVLSAVVGSAMSTLQDKHKSANVKLYTVAFVAFLATGKSWKPYCLHYQVKGEEQVLYEDSDVASSSMSASSPAGRQQNANEVLNKKFPDFLKEVVAHFQLNGKSGKGSVVLYRGAMTDAEAGFTANMELALEQVLPSWKSATVVVQPRCHFRMGWDVKSTFPEVKGSNNNQTPSGLCNVPRGFSTTDCRIVFADADPNVPVESFYMSGANCALGHASNTFYLVQKRSKGISLADLQQLTYNMCFMYPNKPDALPLPLPINCALEYARKYGSLKAVQELPKPMRPTMHYL</sequence>
<dbReference type="SUPFAM" id="SSF101690">
    <property type="entry name" value="PAZ domain"/>
    <property type="match status" value="1"/>
</dbReference>
<dbReference type="PANTHER" id="PTHR22891">
    <property type="entry name" value="EUKARYOTIC TRANSLATION INITIATION FACTOR 2C"/>
    <property type="match status" value="1"/>
</dbReference>
<dbReference type="GO" id="GO:0003723">
    <property type="term" value="F:RNA binding"/>
    <property type="evidence" value="ECO:0007669"/>
    <property type="project" value="InterPro"/>
</dbReference>
<feature type="region of interest" description="Disordered" evidence="1">
    <location>
        <begin position="1"/>
        <end position="112"/>
    </location>
</feature>
<feature type="compositionally biased region" description="Basic and acidic residues" evidence="1">
    <location>
        <begin position="45"/>
        <end position="95"/>
    </location>
</feature>
<feature type="compositionally biased region" description="Basic and acidic residues" evidence="1">
    <location>
        <begin position="16"/>
        <end position="25"/>
    </location>
</feature>
<dbReference type="SUPFAM" id="SSF53098">
    <property type="entry name" value="Ribonuclease H-like"/>
    <property type="match status" value="1"/>
</dbReference>
<accession>A0A1B2LUL2</accession>
<dbReference type="PROSITE" id="PS50821">
    <property type="entry name" value="PAZ"/>
    <property type="match status" value="1"/>
</dbReference>
<proteinExistence type="predicted"/>
<dbReference type="InterPro" id="IPR036085">
    <property type="entry name" value="PAZ_dom_sf"/>
</dbReference>
<reference evidence="3" key="1">
    <citation type="submission" date="2015-08" db="EMBL/GenBank/DDBJ databases">
        <title>Evidence for the evolutionary loss of RNAi key determinants in kinetoplastids as a multiple sporadic phenomenon.</title>
        <authorList>
            <person name="Matveyev A.V."/>
            <person name="Alves J.M.P."/>
            <person name="Serrano M.G."/>
            <person name="Lara A.M."/>
            <person name="Barton W.A."/>
            <person name="Beverly S.M."/>
            <person name="Teixeira M.M.G."/>
            <person name="Camargo E.P."/>
            <person name="Buck G.A."/>
        </authorList>
    </citation>
    <scope>NUCLEOTIDE SEQUENCE</scope>
    <source>
        <strain evidence="3">TCC169E</strain>
    </source>
</reference>
<dbReference type="SMART" id="SM00950">
    <property type="entry name" value="Piwi"/>
    <property type="match status" value="1"/>
</dbReference>
<dbReference type="Gene3D" id="3.30.420.10">
    <property type="entry name" value="Ribonuclease H-like superfamily/Ribonuclease H"/>
    <property type="match status" value="1"/>
</dbReference>
<dbReference type="InterPro" id="IPR003100">
    <property type="entry name" value="PAZ_dom"/>
</dbReference>
<dbReference type="Pfam" id="PF02170">
    <property type="entry name" value="PAZ"/>
    <property type="match status" value="1"/>
</dbReference>
<feature type="compositionally biased region" description="Gly residues" evidence="1">
    <location>
        <begin position="26"/>
        <end position="44"/>
    </location>
</feature>
<dbReference type="Gene3D" id="2.170.260.10">
    <property type="entry name" value="paz domain"/>
    <property type="match status" value="1"/>
</dbReference>
<evidence type="ECO:0000256" key="1">
    <source>
        <dbReference type="SAM" id="MobiDB-lite"/>
    </source>
</evidence>
<feature type="compositionally biased region" description="Gly residues" evidence="1">
    <location>
        <begin position="96"/>
        <end position="110"/>
    </location>
</feature>
<dbReference type="InterPro" id="IPR003165">
    <property type="entry name" value="Piwi"/>
</dbReference>